<sequence length="77" mass="8674">MRRRCAPECISVHISLPMSLKGVECDIREAPERQTTDAANSLVYEAYLRLEYPVYGGKGAVSLATTKSKQWKPNFLQ</sequence>
<name>A0A835HBR9_9MAGN</name>
<accession>A0A835HBR9</accession>
<comment type="caution">
    <text evidence="3">The sequence shown here is derived from an EMBL/GenBank/DDBJ whole genome shotgun (WGS) entry which is preliminary data.</text>
</comment>
<dbReference type="EMBL" id="JADFTS010000007">
    <property type="protein sequence ID" value="KAF9596986.1"/>
    <property type="molecule type" value="Genomic_DNA"/>
</dbReference>
<gene>
    <name evidence="3" type="ORF">IFM89_014700</name>
</gene>
<evidence type="ECO:0000256" key="1">
    <source>
        <dbReference type="ARBA" id="ARBA00005474"/>
    </source>
</evidence>
<reference evidence="3 4" key="1">
    <citation type="submission" date="2020-10" db="EMBL/GenBank/DDBJ databases">
        <title>The Coptis chinensis genome and diversification of protoberbering-type alkaloids.</title>
        <authorList>
            <person name="Wang B."/>
            <person name="Shu S."/>
            <person name="Song C."/>
            <person name="Liu Y."/>
        </authorList>
    </citation>
    <scope>NUCLEOTIDE SEQUENCE [LARGE SCALE GENOMIC DNA]</scope>
    <source>
        <strain evidence="3">HL-2020</strain>
        <tissue evidence="3">Leaf</tissue>
    </source>
</reference>
<organism evidence="3 4">
    <name type="scientific">Coptis chinensis</name>
    <dbReference type="NCBI Taxonomy" id="261450"/>
    <lineage>
        <taxon>Eukaryota</taxon>
        <taxon>Viridiplantae</taxon>
        <taxon>Streptophyta</taxon>
        <taxon>Embryophyta</taxon>
        <taxon>Tracheophyta</taxon>
        <taxon>Spermatophyta</taxon>
        <taxon>Magnoliopsida</taxon>
        <taxon>Ranunculales</taxon>
        <taxon>Ranunculaceae</taxon>
        <taxon>Coptidoideae</taxon>
        <taxon>Coptis</taxon>
    </lineage>
</organism>
<dbReference type="AlphaFoldDB" id="A0A835HBR9"/>
<keyword evidence="4" id="KW-1185">Reference proteome</keyword>
<dbReference type="Pfam" id="PF03195">
    <property type="entry name" value="LOB"/>
    <property type="match status" value="1"/>
</dbReference>
<evidence type="ECO:0000259" key="2">
    <source>
        <dbReference type="Pfam" id="PF03195"/>
    </source>
</evidence>
<evidence type="ECO:0000313" key="3">
    <source>
        <dbReference type="EMBL" id="KAF9596986.1"/>
    </source>
</evidence>
<protein>
    <recommendedName>
        <fullName evidence="2">LOB domain-containing protein</fullName>
    </recommendedName>
</protein>
<comment type="similarity">
    <text evidence="1">Belongs to the LOB domain-containing protein family.</text>
</comment>
<dbReference type="Proteomes" id="UP000631114">
    <property type="component" value="Unassembled WGS sequence"/>
</dbReference>
<proteinExistence type="inferred from homology"/>
<evidence type="ECO:0000313" key="4">
    <source>
        <dbReference type="Proteomes" id="UP000631114"/>
    </source>
</evidence>
<feature type="domain" description="LOB" evidence="2">
    <location>
        <begin position="27"/>
        <end position="71"/>
    </location>
</feature>
<dbReference type="InterPro" id="IPR004883">
    <property type="entry name" value="LOB"/>
</dbReference>